<comment type="caution">
    <text evidence="11">The sequence shown here is derived from an EMBL/GenBank/DDBJ whole genome shotgun (WGS) entry which is preliminary data.</text>
</comment>
<keyword evidence="7" id="KW-0902">Two-component regulatory system</keyword>
<gene>
    <name evidence="11" type="ORF">KK060_20280</name>
</gene>
<dbReference type="PRINTS" id="PR00344">
    <property type="entry name" value="BCTRLSENSOR"/>
</dbReference>
<keyword evidence="12" id="KW-1185">Reference proteome</keyword>
<evidence type="ECO:0000256" key="3">
    <source>
        <dbReference type="ARBA" id="ARBA00012438"/>
    </source>
</evidence>
<dbReference type="InterPro" id="IPR036097">
    <property type="entry name" value="HisK_dim/P_sf"/>
</dbReference>
<dbReference type="Gene3D" id="1.10.287.130">
    <property type="match status" value="1"/>
</dbReference>
<dbReference type="SMART" id="SM00387">
    <property type="entry name" value="HATPase_c"/>
    <property type="match status" value="1"/>
</dbReference>
<feature type="domain" description="Histidine kinase" evidence="9">
    <location>
        <begin position="272"/>
        <end position="490"/>
    </location>
</feature>
<evidence type="ECO:0000259" key="9">
    <source>
        <dbReference type="PROSITE" id="PS50109"/>
    </source>
</evidence>
<evidence type="ECO:0000256" key="5">
    <source>
        <dbReference type="ARBA" id="ARBA00022679"/>
    </source>
</evidence>
<comment type="subcellular location">
    <subcellularLocation>
        <location evidence="2">Membrane</location>
    </subcellularLocation>
</comment>
<proteinExistence type="predicted"/>
<keyword evidence="4" id="KW-0597">Phosphoprotein</keyword>
<dbReference type="InterPro" id="IPR003660">
    <property type="entry name" value="HAMP_dom"/>
</dbReference>
<dbReference type="GO" id="GO:0016301">
    <property type="term" value="F:kinase activity"/>
    <property type="evidence" value="ECO:0007669"/>
    <property type="project" value="UniProtKB-KW"/>
</dbReference>
<dbReference type="PROSITE" id="PS50885">
    <property type="entry name" value="HAMP"/>
    <property type="match status" value="1"/>
</dbReference>
<dbReference type="EMBL" id="JAHESD010000062">
    <property type="protein sequence ID" value="MBT1705639.1"/>
    <property type="molecule type" value="Genomic_DNA"/>
</dbReference>
<evidence type="ECO:0000259" key="10">
    <source>
        <dbReference type="PROSITE" id="PS50885"/>
    </source>
</evidence>
<sequence>MSVKTIRGNLLFWKIAGVFTTLLIILGIAFVLIASRFSKTYYTTAHQQLYGDLARHLATFTHPFKNGKPDTSVTHDIIHATMVANPSVEVYLLDTAGCIIDYVVPDTTVQAHHVNMLAVKKWLAIRDGVYPLGDNPKQPGEPSIFSVAPVLENNLLVGYVYAVLSSEKQREILSTLNDDFYSRLSTTIFFVALLAAFVVGIVTFFLITDSICTIAGTVRRFKEGDHSARIEGYGKGNLGVLTSTFNEMADVIVDNIEKITATDKFRQELIANVSHDLRTPLSIMRGYVETLMMKKDALSPVERDKYLAVVHDGTKKLSGLVDQLFQYAKLEANVITPQKEPFRLDELVSDILIAYQLKANERSIDLRLETSNNLKPVFADIALTERVFQNLLDNAFKFTPDYGNITIRLIQSATTVRIEVADTGIGIALEDQSYIFERYKQLDKNQTMKKGMGIGLAIVKKILELHQCVIEVSSEPGNGTVFLFVLPIAEKTGSSGSLALRSY</sequence>
<dbReference type="InterPro" id="IPR036890">
    <property type="entry name" value="HATPase_C_sf"/>
</dbReference>
<dbReference type="SUPFAM" id="SSF55874">
    <property type="entry name" value="ATPase domain of HSP90 chaperone/DNA topoisomerase II/histidine kinase"/>
    <property type="match status" value="1"/>
</dbReference>
<dbReference type="InterPro" id="IPR003594">
    <property type="entry name" value="HATPase_dom"/>
</dbReference>
<keyword evidence="8" id="KW-0472">Membrane</keyword>
<dbReference type="CDD" id="cd00082">
    <property type="entry name" value="HisKA"/>
    <property type="match status" value="1"/>
</dbReference>
<comment type="catalytic activity">
    <reaction evidence="1">
        <text>ATP + protein L-histidine = ADP + protein N-phospho-L-histidine.</text>
        <dbReference type="EC" id="2.7.13.3"/>
    </reaction>
</comment>
<accession>A0ABS5VW48</accession>
<dbReference type="CDD" id="cd06225">
    <property type="entry name" value="HAMP"/>
    <property type="match status" value="1"/>
</dbReference>
<dbReference type="Proteomes" id="UP000772618">
    <property type="component" value="Unassembled WGS sequence"/>
</dbReference>
<evidence type="ECO:0000256" key="8">
    <source>
        <dbReference type="SAM" id="Phobius"/>
    </source>
</evidence>
<evidence type="ECO:0000256" key="6">
    <source>
        <dbReference type="ARBA" id="ARBA00022777"/>
    </source>
</evidence>
<evidence type="ECO:0000256" key="4">
    <source>
        <dbReference type="ARBA" id="ARBA00022553"/>
    </source>
</evidence>
<keyword evidence="5" id="KW-0808">Transferase</keyword>
<keyword evidence="8" id="KW-1133">Transmembrane helix</keyword>
<dbReference type="SMART" id="SM00388">
    <property type="entry name" value="HisKA"/>
    <property type="match status" value="1"/>
</dbReference>
<dbReference type="Pfam" id="PF00512">
    <property type="entry name" value="HisKA"/>
    <property type="match status" value="1"/>
</dbReference>
<evidence type="ECO:0000256" key="1">
    <source>
        <dbReference type="ARBA" id="ARBA00000085"/>
    </source>
</evidence>
<dbReference type="PROSITE" id="PS50109">
    <property type="entry name" value="HIS_KIN"/>
    <property type="match status" value="1"/>
</dbReference>
<evidence type="ECO:0000313" key="12">
    <source>
        <dbReference type="Proteomes" id="UP000772618"/>
    </source>
</evidence>
<dbReference type="PANTHER" id="PTHR43711">
    <property type="entry name" value="TWO-COMPONENT HISTIDINE KINASE"/>
    <property type="match status" value="1"/>
</dbReference>
<keyword evidence="6 11" id="KW-0418">Kinase</keyword>
<dbReference type="EC" id="2.7.13.3" evidence="3"/>
<organism evidence="11 12">
    <name type="scientific">Chryseosolibacter indicus</name>
    <dbReference type="NCBI Taxonomy" id="2782351"/>
    <lineage>
        <taxon>Bacteria</taxon>
        <taxon>Pseudomonadati</taxon>
        <taxon>Bacteroidota</taxon>
        <taxon>Cytophagia</taxon>
        <taxon>Cytophagales</taxon>
        <taxon>Chryseotaleaceae</taxon>
        <taxon>Chryseosolibacter</taxon>
    </lineage>
</organism>
<dbReference type="InterPro" id="IPR003661">
    <property type="entry name" value="HisK_dim/P_dom"/>
</dbReference>
<dbReference type="InterPro" id="IPR050736">
    <property type="entry name" value="Sensor_HK_Regulatory"/>
</dbReference>
<evidence type="ECO:0000256" key="2">
    <source>
        <dbReference type="ARBA" id="ARBA00004370"/>
    </source>
</evidence>
<dbReference type="PANTHER" id="PTHR43711:SF31">
    <property type="entry name" value="HISTIDINE KINASE"/>
    <property type="match status" value="1"/>
</dbReference>
<dbReference type="InterPro" id="IPR004358">
    <property type="entry name" value="Sig_transdc_His_kin-like_C"/>
</dbReference>
<feature type="domain" description="HAMP" evidence="10">
    <location>
        <begin position="214"/>
        <end position="257"/>
    </location>
</feature>
<reference evidence="11 12" key="1">
    <citation type="submission" date="2021-05" db="EMBL/GenBank/DDBJ databases">
        <title>A Polyphasic approach of four new species of the genus Ohtaekwangia: Ohtaekwangia histidinii sp. nov., Ohtaekwangia cretensis sp. nov., Ohtaekwangia indiensis sp. nov., Ohtaekwangia reichenbachii sp. nov. from diverse environment.</title>
        <authorList>
            <person name="Octaviana S."/>
        </authorList>
    </citation>
    <scope>NUCLEOTIDE SEQUENCE [LARGE SCALE GENOMIC DNA]</scope>
    <source>
        <strain evidence="11 12">PWU20</strain>
    </source>
</reference>
<dbReference type="Gene3D" id="6.10.340.10">
    <property type="match status" value="1"/>
</dbReference>
<keyword evidence="8" id="KW-0812">Transmembrane</keyword>
<name>A0ABS5VW48_9BACT</name>
<dbReference type="RefSeq" id="WP_254155626.1">
    <property type="nucleotide sequence ID" value="NZ_JAHESD010000062.1"/>
</dbReference>
<dbReference type="Gene3D" id="3.30.565.10">
    <property type="entry name" value="Histidine kinase-like ATPase, C-terminal domain"/>
    <property type="match status" value="1"/>
</dbReference>
<dbReference type="Pfam" id="PF02518">
    <property type="entry name" value="HATPase_c"/>
    <property type="match status" value="1"/>
</dbReference>
<feature type="transmembrane region" description="Helical" evidence="8">
    <location>
        <begin position="188"/>
        <end position="207"/>
    </location>
</feature>
<feature type="transmembrane region" description="Helical" evidence="8">
    <location>
        <begin position="12"/>
        <end position="34"/>
    </location>
</feature>
<evidence type="ECO:0000256" key="7">
    <source>
        <dbReference type="ARBA" id="ARBA00023012"/>
    </source>
</evidence>
<dbReference type="InterPro" id="IPR005467">
    <property type="entry name" value="His_kinase_dom"/>
</dbReference>
<evidence type="ECO:0000313" key="11">
    <source>
        <dbReference type="EMBL" id="MBT1705639.1"/>
    </source>
</evidence>
<protein>
    <recommendedName>
        <fullName evidence="3">histidine kinase</fullName>
        <ecNumber evidence="3">2.7.13.3</ecNumber>
    </recommendedName>
</protein>
<dbReference type="SUPFAM" id="SSF47384">
    <property type="entry name" value="Homodimeric domain of signal transducing histidine kinase"/>
    <property type="match status" value="1"/>
</dbReference>